<dbReference type="VEuPathDB" id="VectorBase:MDOA002148"/>
<evidence type="ECO:0000313" key="1">
    <source>
        <dbReference type="EnsemblMetazoa" id="MDOA002148-PB"/>
    </source>
</evidence>
<gene>
    <name evidence="1" type="primary">101895608</name>
</gene>
<dbReference type="EnsemblMetazoa" id="MDOA002148-RB">
    <property type="protein sequence ID" value="MDOA002148-PB"/>
    <property type="gene ID" value="MDOA002148"/>
</dbReference>
<dbReference type="InterPro" id="IPR032675">
    <property type="entry name" value="LRR_dom_sf"/>
</dbReference>
<dbReference type="VEuPathDB" id="VectorBase:MDOMA2_003954"/>
<sequence length="617" mass="71257">MNREIKTKQNSLSSSGLNEMCVVDNKMQASAVGNVTEPLKVGQTTEESNIAAERTSVDNSSSKWLAKNYATLKIDESEGYFIVRTANECERYLLTADDFQAFLLSQAPKVRQLTLNPLMDVEIFQNLQVLKCTLRYKRIEEVLQPKILENLNHLERLELKEINMECGAGLIDKQIVENLEKLRNLKHLNLDYFFAAKIEYKYFLKLILGMELESLEGNLELEPPTMELLRVENKEIHLRKLQIASSLDKSKWLENLSGFLNVFTTLTHLQLKIIGGMASEEDLSTLASACVNLKNLQFNGTTFENLNKFPLPPAVQEIHLKWCRGLTQANLRQILSENNLHEFSSSNTKFEGNFQNFQISSSLHTLKIDRLDMCDFHGAYADNQNLQHLTWYHCRHCSLERSAANKPRITSPPSQASCLESEELEDLDYNETSNGVISVTQLISCPNLTTLDMGYKNQMSLDILLRLQHLRKLNTWIMDTTTRQWSYIIGLLKHPSLEELTLSFVRTINETSYTAPFVTNVTHIKLQDFNFNDNWLAFFLELFAENRKLKLQFYVPPLAFVKPLRSLINHRKFPRDLQTIEIYGFTVDCNELRSNFYPTMKKVKYVEPMNYVSLFRV</sequence>
<dbReference type="EnsemblMetazoa" id="MDOA002148-RA">
    <property type="protein sequence ID" value="MDOA002148-PA"/>
    <property type="gene ID" value="MDOA002148"/>
</dbReference>
<dbReference type="AlphaFoldDB" id="A0A1I8M7V1"/>
<evidence type="ECO:0008006" key="2">
    <source>
        <dbReference type="Google" id="ProtNLM"/>
    </source>
</evidence>
<name>A0A1I8M7V1_MUSDO</name>
<reference evidence="1" key="1">
    <citation type="submission" date="2020-05" db="UniProtKB">
        <authorList>
            <consortium name="EnsemblMetazoa"/>
        </authorList>
    </citation>
    <scope>IDENTIFICATION</scope>
    <source>
        <strain evidence="1">Aabys</strain>
    </source>
</reference>
<accession>A0A1I8M7V1</accession>
<dbReference type="SUPFAM" id="SSF52047">
    <property type="entry name" value="RNI-like"/>
    <property type="match status" value="1"/>
</dbReference>
<proteinExistence type="predicted"/>
<protein>
    <recommendedName>
        <fullName evidence="2">Leucine Rich repeat protein</fullName>
    </recommendedName>
</protein>
<dbReference type="Gene3D" id="3.80.10.10">
    <property type="entry name" value="Ribonuclease Inhibitor"/>
    <property type="match status" value="2"/>
</dbReference>
<organism evidence="1">
    <name type="scientific">Musca domestica</name>
    <name type="common">House fly</name>
    <dbReference type="NCBI Taxonomy" id="7370"/>
    <lineage>
        <taxon>Eukaryota</taxon>
        <taxon>Metazoa</taxon>
        <taxon>Ecdysozoa</taxon>
        <taxon>Arthropoda</taxon>
        <taxon>Hexapoda</taxon>
        <taxon>Insecta</taxon>
        <taxon>Pterygota</taxon>
        <taxon>Neoptera</taxon>
        <taxon>Endopterygota</taxon>
        <taxon>Diptera</taxon>
        <taxon>Brachycera</taxon>
        <taxon>Muscomorpha</taxon>
        <taxon>Muscoidea</taxon>
        <taxon>Muscidae</taxon>
        <taxon>Musca</taxon>
    </lineage>
</organism>